<evidence type="ECO:0000313" key="1">
    <source>
        <dbReference type="EMBL" id="MFN2974906.1"/>
    </source>
</evidence>
<name>A0ABW9KIX3_9BACT</name>
<protein>
    <submittedName>
        <fullName evidence="1">Uncharacterized protein</fullName>
    </submittedName>
</protein>
<proteinExistence type="predicted"/>
<dbReference type="Proteomes" id="UP001634747">
    <property type="component" value="Unassembled WGS sequence"/>
</dbReference>
<reference evidence="1 2" key="1">
    <citation type="submission" date="2024-12" db="EMBL/GenBank/DDBJ databases">
        <authorList>
            <person name="Lee Y."/>
        </authorList>
    </citation>
    <scope>NUCLEOTIDE SEQUENCE [LARGE SCALE GENOMIC DNA]</scope>
    <source>
        <strain evidence="1 2">03SUJ4</strain>
    </source>
</reference>
<sequence length="150" mass="16415">MHFFSAVTDYFGGFMHPGVNGRKRTPPSAKASALSKVHQSEAGQPSAGMCSLVIEEPRTAIESDPALSILLKLRRWQRLRLVESRIHNGDCAIRIMVEPAGRVAVLSGPDARSICDALTRSGEAWGRVLAVGNTAVGTYRVDLILFWRKK</sequence>
<comment type="caution">
    <text evidence="1">The sequence shown here is derived from an EMBL/GenBank/DDBJ whole genome shotgun (WGS) entry which is preliminary data.</text>
</comment>
<accession>A0ABW9KIX3</accession>
<gene>
    <name evidence="1" type="ORF">ACK2TP_03955</name>
</gene>
<keyword evidence="2" id="KW-1185">Reference proteome</keyword>
<organism evidence="1 2">
    <name type="scientific">Terriglobus aquaticus</name>
    <dbReference type="NCBI Taxonomy" id="940139"/>
    <lineage>
        <taxon>Bacteria</taxon>
        <taxon>Pseudomonadati</taxon>
        <taxon>Acidobacteriota</taxon>
        <taxon>Terriglobia</taxon>
        <taxon>Terriglobales</taxon>
        <taxon>Acidobacteriaceae</taxon>
        <taxon>Terriglobus</taxon>
    </lineage>
</organism>
<dbReference type="RefSeq" id="WP_263413546.1">
    <property type="nucleotide sequence ID" value="NZ_BAABBH010000001.1"/>
</dbReference>
<evidence type="ECO:0000313" key="2">
    <source>
        <dbReference type="Proteomes" id="UP001634747"/>
    </source>
</evidence>
<dbReference type="EMBL" id="JBJYXY010000001">
    <property type="protein sequence ID" value="MFN2974906.1"/>
    <property type="molecule type" value="Genomic_DNA"/>
</dbReference>